<dbReference type="GO" id="GO:0005524">
    <property type="term" value="F:ATP binding"/>
    <property type="evidence" value="ECO:0007669"/>
    <property type="project" value="UniProtKB-UniRule"/>
</dbReference>
<feature type="domain" description="B5" evidence="19">
    <location>
        <begin position="416"/>
        <end position="488"/>
    </location>
</feature>
<feature type="binding site" evidence="15">
    <location>
        <position position="476"/>
    </location>
    <ligand>
        <name>Mg(2+)</name>
        <dbReference type="ChEBI" id="CHEBI:18420"/>
        <note>shared with alpha subunit</note>
    </ligand>
</feature>
<dbReference type="InterPro" id="IPR012340">
    <property type="entry name" value="NA-bd_OB-fold"/>
</dbReference>
<dbReference type="InterPro" id="IPR020825">
    <property type="entry name" value="Phe-tRNA_synthase-like_B3/B4"/>
</dbReference>
<evidence type="ECO:0000256" key="9">
    <source>
        <dbReference type="ARBA" id="ARBA00022840"/>
    </source>
</evidence>
<dbReference type="Pfam" id="PF01588">
    <property type="entry name" value="tRNA_bind"/>
    <property type="match status" value="1"/>
</dbReference>
<reference evidence="20" key="1">
    <citation type="journal article" date="2021" name="PeerJ">
        <title>Extensive microbial diversity within the chicken gut microbiome revealed by metagenomics and culture.</title>
        <authorList>
            <person name="Gilroy R."/>
            <person name="Ravi A."/>
            <person name="Getino M."/>
            <person name="Pursley I."/>
            <person name="Horton D.L."/>
            <person name="Alikhan N.F."/>
            <person name="Baker D."/>
            <person name="Gharbi K."/>
            <person name="Hall N."/>
            <person name="Watson M."/>
            <person name="Adriaenssens E.M."/>
            <person name="Foster-Nyarko E."/>
            <person name="Jarju S."/>
            <person name="Secka A."/>
            <person name="Antonio M."/>
            <person name="Oren A."/>
            <person name="Chaudhuri R.R."/>
            <person name="La Ragione R."/>
            <person name="Hildebrand F."/>
            <person name="Pallen M.J."/>
        </authorList>
    </citation>
    <scope>NUCLEOTIDE SEQUENCE</scope>
    <source>
        <strain evidence="20">CHK188-16595</strain>
    </source>
</reference>
<keyword evidence="9 15" id="KW-0067">ATP-binding</keyword>
<dbReference type="GO" id="GO:0000049">
    <property type="term" value="F:tRNA binding"/>
    <property type="evidence" value="ECO:0007669"/>
    <property type="project" value="UniProtKB-UniRule"/>
</dbReference>
<dbReference type="InterPro" id="IPR004532">
    <property type="entry name" value="Phe-tRNA-ligase_IIc_bsu_bact"/>
</dbReference>
<dbReference type="FunFam" id="3.50.40.10:FF:000001">
    <property type="entry name" value="Phenylalanine--tRNA ligase beta subunit"/>
    <property type="match status" value="1"/>
</dbReference>
<comment type="similarity">
    <text evidence="2 15">Belongs to the phenylalanyl-tRNA synthetase beta subunit family. Type 1 subfamily.</text>
</comment>
<dbReference type="SUPFAM" id="SSF46955">
    <property type="entry name" value="Putative DNA-binding domain"/>
    <property type="match status" value="1"/>
</dbReference>
<evidence type="ECO:0000256" key="14">
    <source>
        <dbReference type="ARBA" id="ARBA00049255"/>
    </source>
</evidence>
<keyword evidence="10 15" id="KW-0460">Magnesium</keyword>
<dbReference type="Pfam" id="PF03484">
    <property type="entry name" value="B5"/>
    <property type="match status" value="1"/>
</dbReference>
<dbReference type="Gene3D" id="3.30.930.10">
    <property type="entry name" value="Bira Bifunctional Protein, Domain 2"/>
    <property type="match status" value="1"/>
</dbReference>
<dbReference type="SMART" id="SM00873">
    <property type="entry name" value="B3_4"/>
    <property type="match status" value="1"/>
</dbReference>
<dbReference type="EC" id="6.1.1.20" evidence="15"/>
<dbReference type="Gene3D" id="3.30.56.10">
    <property type="match status" value="2"/>
</dbReference>
<dbReference type="InterPro" id="IPR005147">
    <property type="entry name" value="tRNA_synthase_B5-dom"/>
</dbReference>
<dbReference type="GO" id="GO:0000287">
    <property type="term" value="F:magnesium ion binding"/>
    <property type="evidence" value="ECO:0007669"/>
    <property type="project" value="UniProtKB-UniRule"/>
</dbReference>
<dbReference type="GO" id="GO:0140096">
    <property type="term" value="F:catalytic activity, acting on a protein"/>
    <property type="evidence" value="ECO:0007669"/>
    <property type="project" value="UniProtKB-ARBA"/>
</dbReference>
<keyword evidence="7 15" id="KW-0479">Metal-binding</keyword>
<name>A0A9D2MK61_9FIRM</name>
<dbReference type="Proteomes" id="UP000823877">
    <property type="component" value="Unassembled WGS sequence"/>
</dbReference>
<evidence type="ECO:0000256" key="2">
    <source>
        <dbReference type="ARBA" id="ARBA00008653"/>
    </source>
</evidence>
<dbReference type="GO" id="GO:0009328">
    <property type="term" value="C:phenylalanine-tRNA ligase complex"/>
    <property type="evidence" value="ECO:0007669"/>
    <property type="project" value="TreeGrafter"/>
</dbReference>
<dbReference type="NCBIfam" id="TIGR00472">
    <property type="entry name" value="pheT_bact"/>
    <property type="match status" value="1"/>
</dbReference>
<keyword evidence="11 16" id="KW-0694">RNA-binding</keyword>
<dbReference type="PROSITE" id="PS51447">
    <property type="entry name" value="FDX_ACB"/>
    <property type="match status" value="1"/>
</dbReference>
<evidence type="ECO:0000256" key="3">
    <source>
        <dbReference type="ARBA" id="ARBA00011209"/>
    </source>
</evidence>
<dbReference type="Pfam" id="PF17759">
    <property type="entry name" value="tRNA_synthFbeta"/>
    <property type="match status" value="1"/>
</dbReference>
<keyword evidence="4 15" id="KW-0963">Cytoplasm</keyword>
<keyword evidence="13 15" id="KW-0030">Aminoacyl-tRNA synthetase</keyword>
<dbReference type="InterPro" id="IPR005121">
    <property type="entry name" value="Fdx_antiC-bd"/>
</dbReference>
<evidence type="ECO:0000256" key="16">
    <source>
        <dbReference type="PROSITE-ProRule" id="PRU00209"/>
    </source>
</evidence>
<sequence length="800" mass="89299">MILSRKWLEDYVNTKDISNKEFCDAMTLSGSKVEEYNAEGSELENIVVGRINTLERHPDSDHLWICSVDVGKDEDYQIVTGAQNLSVGDYVPAALPGATVYNRHEHCLEKIKKGKLRGVESNGMLCSFDELGLTHNDFPYAAEDGIFVLGEDCDHTPGMDIHDAIGYNDTCVEFEITSNRCDCMSVTGLAREAAATFDRAFQLHEPEVKPGHGDVNDHLKVQIYEPDKCYRYSGAVVENVRVKESPRWLRERLRASGVRPISNIVDITNYVMLEYGQPMHAFDLRYLEGNEVNVRNARNGEKITTLDGIERELNDSMLVIADKNKPVAVAGVMGGEYSGIMEDTTTIVFESACFNGISVRRTAKALGMRTEASSRYEKELDPGATMRALKRALELVQELDAGDVVNGVVDCYVKPKEPVKVKFDYKWINDFIGIDLSEEEQKKILEKIEFTFDENGNVIAPSFRNDIEHIADISEEVARFYGYHNIPNRMLSGVAIGKLTDSQKFVRLINETLLSCGCSEISTFSFISPKAYDRIGLPKDSALRNSVVIKNPLGEDTSIMRTTVLPSMLEVLARNYNHKNDSACLYEIGTVYEPTEPGKLPVEKQKAVIGLYGSGADYYKLKGIVEKLLDILNTAEYDILAVSDNPTFHPGRTAQFKIGDAVLATLGEVHPEAAENYGIGERVYIAEIDVETAYANRMPQRTHKPLPKFPAVTRDLAFVCDRDIPVLTLEKEIKEAVGKTLENVKLFDVYEGEQIESGKKSVAFNIQMRSVDRTLTDEEADAAVKRVIKALSKHGISLRS</sequence>
<dbReference type="CDD" id="cd02796">
    <property type="entry name" value="tRNA_bind_bactPheRS"/>
    <property type="match status" value="1"/>
</dbReference>
<dbReference type="SMART" id="SM00874">
    <property type="entry name" value="B5"/>
    <property type="match status" value="1"/>
</dbReference>
<keyword evidence="12 15" id="KW-0648">Protein biosynthesis</keyword>
<dbReference type="InterPro" id="IPR005146">
    <property type="entry name" value="B3/B4_tRNA-bd"/>
</dbReference>
<dbReference type="PANTHER" id="PTHR10947:SF0">
    <property type="entry name" value="PHENYLALANINE--TRNA LIGASE BETA SUBUNIT"/>
    <property type="match status" value="1"/>
</dbReference>
<feature type="binding site" evidence="15">
    <location>
        <position position="472"/>
    </location>
    <ligand>
        <name>Mg(2+)</name>
        <dbReference type="ChEBI" id="CHEBI:18420"/>
        <note>shared with alpha subunit</note>
    </ligand>
</feature>
<feature type="domain" description="FDX-ACB" evidence="18">
    <location>
        <begin position="707"/>
        <end position="799"/>
    </location>
</feature>
<dbReference type="InterPro" id="IPR045060">
    <property type="entry name" value="Phe-tRNA-ligase_IIc_bsu"/>
</dbReference>
<dbReference type="Pfam" id="PF03483">
    <property type="entry name" value="B3_4"/>
    <property type="match status" value="1"/>
</dbReference>
<dbReference type="InterPro" id="IPR033714">
    <property type="entry name" value="tRNA_bind_bactPheRS"/>
</dbReference>
<dbReference type="PROSITE" id="PS51483">
    <property type="entry name" value="B5"/>
    <property type="match status" value="1"/>
</dbReference>
<comment type="subcellular location">
    <subcellularLocation>
        <location evidence="1 15">Cytoplasm</location>
    </subcellularLocation>
</comment>
<evidence type="ECO:0000256" key="6">
    <source>
        <dbReference type="ARBA" id="ARBA00022598"/>
    </source>
</evidence>
<comment type="cofactor">
    <cofactor evidence="15">
        <name>Mg(2+)</name>
        <dbReference type="ChEBI" id="CHEBI:18420"/>
    </cofactor>
    <text evidence="15">Binds 2 magnesium ions per tetramer.</text>
</comment>
<evidence type="ECO:0000259" key="19">
    <source>
        <dbReference type="PROSITE" id="PS51483"/>
    </source>
</evidence>
<dbReference type="EMBL" id="DWXN01000012">
    <property type="protein sequence ID" value="HJB75620.1"/>
    <property type="molecule type" value="Genomic_DNA"/>
</dbReference>
<dbReference type="InterPro" id="IPR002547">
    <property type="entry name" value="tRNA-bd_dom"/>
</dbReference>
<evidence type="ECO:0000256" key="11">
    <source>
        <dbReference type="ARBA" id="ARBA00022884"/>
    </source>
</evidence>
<accession>A0A9D2MK61</accession>
<evidence type="ECO:0000256" key="4">
    <source>
        <dbReference type="ARBA" id="ARBA00022490"/>
    </source>
</evidence>
<dbReference type="Pfam" id="PF03147">
    <property type="entry name" value="FDX-ACB"/>
    <property type="match status" value="1"/>
</dbReference>
<dbReference type="CDD" id="cd00769">
    <property type="entry name" value="PheRS_beta_core"/>
    <property type="match status" value="1"/>
</dbReference>
<keyword evidence="8 15" id="KW-0547">Nucleotide-binding</keyword>
<dbReference type="SMART" id="SM00896">
    <property type="entry name" value="FDX-ACB"/>
    <property type="match status" value="1"/>
</dbReference>
<dbReference type="HAMAP" id="MF_00283">
    <property type="entry name" value="Phe_tRNA_synth_beta1"/>
    <property type="match status" value="1"/>
</dbReference>
<dbReference type="FunFam" id="3.30.70.380:FF:000001">
    <property type="entry name" value="Phenylalanine--tRNA ligase beta subunit"/>
    <property type="match status" value="1"/>
</dbReference>
<comment type="caution">
    <text evidence="20">The sequence shown here is derived from an EMBL/GenBank/DDBJ whole genome shotgun (WGS) entry which is preliminary data.</text>
</comment>
<evidence type="ECO:0000313" key="21">
    <source>
        <dbReference type="Proteomes" id="UP000823877"/>
    </source>
</evidence>
<dbReference type="PROSITE" id="PS50886">
    <property type="entry name" value="TRBD"/>
    <property type="match status" value="1"/>
</dbReference>
<dbReference type="FunFam" id="2.40.50.140:FF:000045">
    <property type="entry name" value="Phenylalanine--tRNA ligase beta subunit"/>
    <property type="match status" value="1"/>
</dbReference>
<protein>
    <recommendedName>
        <fullName evidence="15">Phenylalanine--tRNA ligase beta subunit</fullName>
        <ecNumber evidence="15">6.1.1.20</ecNumber>
    </recommendedName>
    <alternativeName>
        <fullName evidence="15">Phenylalanyl-tRNA synthetase beta subunit</fullName>
        <shortName evidence="15">PheRS</shortName>
    </alternativeName>
</protein>
<dbReference type="GO" id="GO:0006432">
    <property type="term" value="P:phenylalanyl-tRNA aminoacylation"/>
    <property type="evidence" value="ECO:0007669"/>
    <property type="project" value="UniProtKB-UniRule"/>
</dbReference>
<dbReference type="InterPro" id="IPR009061">
    <property type="entry name" value="DNA-bd_dom_put_sf"/>
</dbReference>
<dbReference type="SUPFAM" id="SSF50249">
    <property type="entry name" value="Nucleic acid-binding proteins"/>
    <property type="match status" value="1"/>
</dbReference>
<dbReference type="InterPro" id="IPR045864">
    <property type="entry name" value="aa-tRNA-synth_II/BPL/LPL"/>
</dbReference>
<dbReference type="PANTHER" id="PTHR10947">
    <property type="entry name" value="PHENYLALANYL-TRNA SYNTHETASE BETA CHAIN AND LEUCINE-RICH REPEAT-CONTAINING PROTEIN 47"/>
    <property type="match status" value="1"/>
</dbReference>
<evidence type="ECO:0000256" key="12">
    <source>
        <dbReference type="ARBA" id="ARBA00022917"/>
    </source>
</evidence>
<reference evidence="20" key="2">
    <citation type="submission" date="2021-04" db="EMBL/GenBank/DDBJ databases">
        <authorList>
            <person name="Gilroy R."/>
        </authorList>
    </citation>
    <scope>NUCLEOTIDE SEQUENCE</scope>
    <source>
        <strain evidence="20">CHK188-16595</strain>
    </source>
</reference>
<dbReference type="Gene3D" id="3.50.40.10">
    <property type="entry name" value="Phenylalanyl-trna Synthetase, Chain B, domain 3"/>
    <property type="match status" value="1"/>
</dbReference>
<feature type="binding site" evidence="15">
    <location>
        <position position="466"/>
    </location>
    <ligand>
        <name>Mg(2+)</name>
        <dbReference type="ChEBI" id="CHEBI:18420"/>
        <note>shared with alpha subunit</note>
    </ligand>
</feature>
<comment type="subunit">
    <text evidence="3 15">Tetramer of two alpha and two beta subunits.</text>
</comment>
<dbReference type="SUPFAM" id="SSF56037">
    <property type="entry name" value="PheT/TilS domain"/>
    <property type="match status" value="1"/>
</dbReference>
<dbReference type="GO" id="GO:0004826">
    <property type="term" value="F:phenylalanine-tRNA ligase activity"/>
    <property type="evidence" value="ECO:0007669"/>
    <property type="project" value="UniProtKB-UniRule"/>
</dbReference>
<keyword evidence="5 16" id="KW-0820">tRNA-binding</keyword>
<dbReference type="AlphaFoldDB" id="A0A9D2MK61"/>
<feature type="domain" description="TRNA-binding" evidence="17">
    <location>
        <begin position="40"/>
        <end position="162"/>
    </location>
</feature>
<feature type="binding site" evidence="15">
    <location>
        <position position="475"/>
    </location>
    <ligand>
        <name>Mg(2+)</name>
        <dbReference type="ChEBI" id="CHEBI:18420"/>
        <note>shared with alpha subunit</note>
    </ligand>
</feature>
<dbReference type="SUPFAM" id="SSF55681">
    <property type="entry name" value="Class II aaRS and biotin synthetases"/>
    <property type="match status" value="1"/>
</dbReference>
<evidence type="ECO:0000256" key="8">
    <source>
        <dbReference type="ARBA" id="ARBA00022741"/>
    </source>
</evidence>
<evidence type="ECO:0000256" key="7">
    <source>
        <dbReference type="ARBA" id="ARBA00022723"/>
    </source>
</evidence>
<keyword evidence="6 15" id="KW-0436">Ligase</keyword>
<evidence type="ECO:0000256" key="13">
    <source>
        <dbReference type="ARBA" id="ARBA00023146"/>
    </source>
</evidence>
<proteinExistence type="inferred from homology"/>
<evidence type="ECO:0000256" key="10">
    <source>
        <dbReference type="ARBA" id="ARBA00022842"/>
    </source>
</evidence>
<evidence type="ECO:0000256" key="5">
    <source>
        <dbReference type="ARBA" id="ARBA00022555"/>
    </source>
</evidence>
<evidence type="ECO:0000259" key="18">
    <source>
        <dbReference type="PROSITE" id="PS51447"/>
    </source>
</evidence>
<evidence type="ECO:0000313" key="20">
    <source>
        <dbReference type="EMBL" id="HJB75620.1"/>
    </source>
</evidence>
<evidence type="ECO:0000256" key="15">
    <source>
        <dbReference type="HAMAP-Rule" id="MF_00283"/>
    </source>
</evidence>
<gene>
    <name evidence="15 20" type="primary">pheT</name>
    <name evidence="20" type="ORF">IAA37_08140</name>
</gene>
<dbReference type="SUPFAM" id="SSF54991">
    <property type="entry name" value="Anticodon-binding domain of PheRS"/>
    <property type="match status" value="1"/>
</dbReference>
<comment type="catalytic activity">
    <reaction evidence="14 15">
        <text>tRNA(Phe) + L-phenylalanine + ATP = L-phenylalanyl-tRNA(Phe) + AMP + diphosphate + H(+)</text>
        <dbReference type="Rhea" id="RHEA:19413"/>
        <dbReference type="Rhea" id="RHEA-COMP:9668"/>
        <dbReference type="Rhea" id="RHEA-COMP:9699"/>
        <dbReference type="ChEBI" id="CHEBI:15378"/>
        <dbReference type="ChEBI" id="CHEBI:30616"/>
        <dbReference type="ChEBI" id="CHEBI:33019"/>
        <dbReference type="ChEBI" id="CHEBI:58095"/>
        <dbReference type="ChEBI" id="CHEBI:78442"/>
        <dbReference type="ChEBI" id="CHEBI:78531"/>
        <dbReference type="ChEBI" id="CHEBI:456215"/>
        <dbReference type="EC" id="6.1.1.20"/>
    </reaction>
</comment>
<dbReference type="InterPro" id="IPR036690">
    <property type="entry name" value="Fdx_antiC-bd_sf"/>
</dbReference>
<evidence type="ECO:0000259" key="17">
    <source>
        <dbReference type="PROSITE" id="PS50886"/>
    </source>
</evidence>
<evidence type="ECO:0000256" key="1">
    <source>
        <dbReference type="ARBA" id="ARBA00004496"/>
    </source>
</evidence>
<dbReference type="InterPro" id="IPR041616">
    <property type="entry name" value="PheRS_beta_core"/>
</dbReference>
<dbReference type="Gene3D" id="2.40.50.140">
    <property type="entry name" value="Nucleic acid-binding proteins"/>
    <property type="match status" value="1"/>
</dbReference>
<dbReference type="Gene3D" id="3.30.70.380">
    <property type="entry name" value="Ferrodoxin-fold anticodon-binding domain"/>
    <property type="match status" value="1"/>
</dbReference>
<organism evidence="20 21">
    <name type="scientific">Candidatus Eubacterium faecale</name>
    <dbReference type="NCBI Taxonomy" id="2838568"/>
    <lineage>
        <taxon>Bacteria</taxon>
        <taxon>Bacillati</taxon>
        <taxon>Bacillota</taxon>
        <taxon>Clostridia</taxon>
        <taxon>Eubacteriales</taxon>
        <taxon>Eubacteriaceae</taxon>
        <taxon>Eubacterium</taxon>
    </lineage>
</organism>
<dbReference type="GO" id="GO:0016740">
    <property type="term" value="F:transferase activity"/>
    <property type="evidence" value="ECO:0007669"/>
    <property type="project" value="UniProtKB-ARBA"/>
</dbReference>